<dbReference type="InterPro" id="IPR017767">
    <property type="entry name" value="PC-PLC"/>
</dbReference>
<dbReference type="PROSITE" id="PS51318">
    <property type="entry name" value="TAT"/>
    <property type="match status" value="1"/>
</dbReference>
<dbReference type="RefSeq" id="WP_406954199.1">
    <property type="nucleotide sequence ID" value="NZ_JAYMRW010000024.1"/>
</dbReference>
<name>A0ABU9SMX4_9BURK</name>
<reference evidence="5 6" key="1">
    <citation type="submission" date="2024-01" db="EMBL/GenBank/DDBJ databases">
        <title>The diversity of rhizobia nodulating Mimosa spp. in eleven states of Brazil covering several biomes is determined by host plant, location, and edaphic factors.</title>
        <authorList>
            <person name="Rouws L."/>
            <person name="Barauna A."/>
            <person name="Beukes C."/>
            <person name="De Faria S.M."/>
            <person name="Gross E."/>
            <person name="Dos Reis Junior F.B."/>
            <person name="Simon M."/>
            <person name="Maluk M."/>
            <person name="Odee D.W."/>
            <person name="Kenicer G."/>
            <person name="Young J.P.W."/>
            <person name="Reis V.M."/>
            <person name="Zilli J."/>
            <person name="James E.K."/>
        </authorList>
    </citation>
    <scope>NUCLEOTIDE SEQUENCE [LARGE SCALE GENOMIC DNA]</scope>
    <source>
        <strain evidence="5 6">JPY164</strain>
    </source>
</reference>
<comment type="caution">
    <text evidence="5">The sequence shown here is derived from an EMBL/GenBank/DDBJ whole genome shotgun (WGS) entry which is preliminary data.</text>
</comment>
<evidence type="ECO:0000256" key="3">
    <source>
        <dbReference type="ARBA" id="ARBA00022801"/>
    </source>
</evidence>
<dbReference type="Gene3D" id="3.40.720.10">
    <property type="entry name" value="Alkaline Phosphatase, subunit A"/>
    <property type="match status" value="2"/>
</dbReference>
<proteinExistence type="inferred from homology"/>
<dbReference type="PANTHER" id="PTHR31956">
    <property type="entry name" value="NON-SPECIFIC PHOSPHOLIPASE C4-RELATED"/>
    <property type="match status" value="1"/>
</dbReference>
<evidence type="ECO:0000259" key="4">
    <source>
        <dbReference type="Pfam" id="PF05506"/>
    </source>
</evidence>
<evidence type="ECO:0000313" key="5">
    <source>
        <dbReference type="EMBL" id="MEM5452708.1"/>
    </source>
</evidence>
<accession>A0ABU9SMX4</accession>
<dbReference type="Pfam" id="PF04185">
    <property type="entry name" value="Phosphoesterase"/>
    <property type="match status" value="1"/>
</dbReference>
<dbReference type="PANTHER" id="PTHR31956:SF1">
    <property type="entry name" value="NON-SPECIFIC PHOSPHOLIPASE C1"/>
    <property type="match status" value="1"/>
</dbReference>
<feature type="domain" description="Bacterial phospholipase C C-terminal" evidence="4">
    <location>
        <begin position="501"/>
        <end position="582"/>
    </location>
</feature>
<feature type="domain" description="Bacterial phospholipase C C-terminal" evidence="4">
    <location>
        <begin position="596"/>
        <end position="672"/>
    </location>
</feature>
<dbReference type="InterPro" id="IPR007312">
    <property type="entry name" value="Phosphoesterase"/>
</dbReference>
<dbReference type="EC" id="3.1.4.3" evidence="2"/>
<keyword evidence="6" id="KW-1185">Reference proteome</keyword>
<dbReference type="CDD" id="cd16014">
    <property type="entry name" value="PLC"/>
    <property type="match status" value="1"/>
</dbReference>
<evidence type="ECO:0000256" key="1">
    <source>
        <dbReference type="ARBA" id="ARBA00009717"/>
    </source>
</evidence>
<protein>
    <recommendedName>
        <fullName evidence="2">phospholipase C</fullName>
        <ecNumber evidence="2">3.1.4.3</ecNumber>
    </recommendedName>
</protein>
<organism evidence="5 6">
    <name type="scientific">Paraburkholderia guartelaensis</name>
    <dbReference type="NCBI Taxonomy" id="2546446"/>
    <lineage>
        <taxon>Bacteria</taxon>
        <taxon>Pseudomonadati</taxon>
        <taxon>Pseudomonadota</taxon>
        <taxon>Betaproteobacteria</taxon>
        <taxon>Burkholderiales</taxon>
        <taxon>Burkholderiaceae</taxon>
        <taxon>Paraburkholderia</taxon>
    </lineage>
</organism>
<comment type="similarity">
    <text evidence="1">Belongs to the bacterial phospholipase C family.</text>
</comment>
<dbReference type="EMBL" id="JAYMRW010000024">
    <property type="protein sequence ID" value="MEM5452708.1"/>
    <property type="molecule type" value="Genomic_DNA"/>
</dbReference>
<dbReference type="InterPro" id="IPR017850">
    <property type="entry name" value="Alkaline_phosphatase_core_sf"/>
</dbReference>
<evidence type="ECO:0000256" key="2">
    <source>
        <dbReference type="ARBA" id="ARBA00012018"/>
    </source>
</evidence>
<dbReference type="Pfam" id="PF05506">
    <property type="entry name" value="PLipase_C_C"/>
    <property type="match status" value="2"/>
</dbReference>
<dbReference type="Proteomes" id="UP001390669">
    <property type="component" value="Unassembled WGS sequence"/>
</dbReference>
<dbReference type="NCBIfam" id="TIGR03396">
    <property type="entry name" value="PC_PLC"/>
    <property type="match status" value="1"/>
</dbReference>
<evidence type="ECO:0000313" key="6">
    <source>
        <dbReference type="Proteomes" id="UP001390669"/>
    </source>
</evidence>
<keyword evidence="3" id="KW-0378">Hydrolase</keyword>
<sequence>MEHMQISRRQFMRLAAAAAGTTVASTIFPGAIQRALATPANNGTGTINDVEHIVILMLENRSFDHYLGSLSGVRGFNDPSVTSDIWSQPDRNGGIVTPFHIDTNNTNFPIWKGLPHSWADSQAAINGGRMNNWVPAKGGATMGYINRQDIPFHYALADAFTVCDAYHASMPGPTCPNRLYMLTGSNDPHGLGGFGPIIDNNNITQFTNGQGNMHGPGWVTYAESLQNAGISWGAYRQGTDKTSNDNSDGGMNVLLAFQNFVNARPGNPLYDRGVNPRTLAQFKQDVLANTLPQLSWLFAPRIFCEHPLWPPAYGVEWIARILDALTSNPDVWSKTAFIVTYDENDGFFDHVAPPRPAATSANGLSTVETSDEINPGDGNPFGLGNRVPTFIVSPWSRGGYVCSQTFDHTSLIRFIEQRFGVHCGNITPWRRAVCGDLTSAFNFKMPNDVFPTSVPTINMSVPLPTNAVDFAAVTAANINKPVPTPPATPVGKPVVESGTRPARAIPYELFAKCAVTGGGPAVHFGNTGGVGVCYRVVDRLNLSNAPKYYTVEDSKTLDDFWTLTSGAYDLRVTGPNGFVREYVDTPSTSAALQVETCYGSDGSIRLSLINVGSGDVNATVSDNAYKMAPQTTRVSAGQTVELPIDLTASMSWYNFSITLKENSNFMCKVAGHVETGADSITDPAMAS</sequence>
<dbReference type="InterPro" id="IPR006311">
    <property type="entry name" value="TAT_signal"/>
</dbReference>
<dbReference type="InterPro" id="IPR008475">
    <property type="entry name" value="PLipase_C_C"/>
</dbReference>
<gene>
    <name evidence="5" type="ORF">VSR33_35355</name>
</gene>